<accession>A0A0E9Q3C4</accession>
<dbReference type="EMBL" id="GBXM01097949">
    <property type="protein sequence ID" value="JAH10628.1"/>
    <property type="molecule type" value="Transcribed_RNA"/>
</dbReference>
<dbReference type="AlphaFoldDB" id="A0A0E9Q3C4"/>
<proteinExistence type="predicted"/>
<reference evidence="1" key="1">
    <citation type="submission" date="2014-11" db="EMBL/GenBank/DDBJ databases">
        <authorList>
            <person name="Amaro Gonzalez C."/>
        </authorList>
    </citation>
    <scope>NUCLEOTIDE SEQUENCE</scope>
</reference>
<reference evidence="1" key="2">
    <citation type="journal article" date="2015" name="Fish Shellfish Immunol.">
        <title>Early steps in the European eel (Anguilla anguilla)-Vibrio vulnificus interaction in the gills: Role of the RtxA13 toxin.</title>
        <authorList>
            <person name="Callol A."/>
            <person name="Pajuelo D."/>
            <person name="Ebbesson L."/>
            <person name="Teles M."/>
            <person name="MacKenzie S."/>
            <person name="Amaro C."/>
        </authorList>
    </citation>
    <scope>NUCLEOTIDE SEQUENCE</scope>
</reference>
<organism evidence="1">
    <name type="scientific">Anguilla anguilla</name>
    <name type="common">European freshwater eel</name>
    <name type="synonym">Muraena anguilla</name>
    <dbReference type="NCBI Taxonomy" id="7936"/>
    <lineage>
        <taxon>Eukaryota</taxon>
        <taxon>Metazoa</taxon>
        <taxon>Chordata</taxon>
        <taxon>Craniata</taxon>
        <taxon>Vertebrata</taxon>
        <taxon>Euteleostomi</taxon>
        <taxon>Actinopterygii</taxon>
        <taxon>Neopterygii</taxon>
        <taxon>Teleostei</taxon>
        <taxon>Anguilliformes</taxon>
        <taxon>Anguillidae</taxon>
        <taxon>Anguilla</taxon>
    </lineage>
</organism>
<evidence type="ECO:0000313" key="1">
    <source>
        <dbReference type="EMBL" id="JAH10628.1"/>
    </source>
</evidence>
<name>A0A0E9Q3C4_ANGAN</name>
<protein>
    <submittedName>
        <fullName evidence="1">Uncharacterized protein</fullName>
    </submittedName>
</protein>
<sequence>MPPHCLTRAVFVQSKLGAEPIFRPTQVTPLL</sequence>